<keyword evidence="1" id="KW-0732">Signal</keyword>
<comment type="caution">
    <text evidence="2">The sequence shown here is derived from an EMBL/GenBank/DDBJ whole genome shotgun (WGS) entry which is preliminary data.</text>
</comment>
<protein>
    <submittedName>
        <fullName evidence="2">Uncharacterized protein</fullName>
    </submittedName>
</protein>
<evidence type="ECO:0000256" key="1">
    <source>
        <dbReference type="SAM" id="SignalP"/>
    </source>
</evidence>
<name>A0A8X6HRZ6_TRICU</name>
<reference evidence="2" key="1">
    <citation type="submission" date="2020-07" db="EMBL/GenBank/DDBJ databases">
        <title>Multicomponent nature underlies the extraordinary mechanical properties of spider dragline silk.</title>
        <authorList>
            <person name="Kono N."/>
            <person name="Nakamura H."/>
            <person name="Mori M."/>
            <person name="Yoshida Y."/>
            <person name="Ohtoshi R."/>
            <person name="Malay A.D."/>
            <person name="Moran D.A.P."/>
            <person name="Tomita M."/>
            <person name="Numata K."/>
            <person name="Arakawa K."/>
        </authorList>
    </citation>
    <scope>NUCLEOTIDE SEQUENCE</scope>
</reference>
<dbReference type="AlphaFoldDB" id="A0A8X6HRZ6"/>
<dbReference type="EMBL" id="BMAO01012260">
    <property type="protein sequence ID" value="GFQ80072.1"/>
    <property type="molecule type" value="Genomic_DNA"/>
</dbReference>
<gene>
    <name evidence="2" type="primary">NCL1_34909</name>
    <name evidence="2" type="ORF">TNCT_266761</name>
</gene>
<sequence>MLSIFVFLAVFAFVTPYRGDSNNVEEYVDKVLSEYLPGYVKKANLDINELQDFYFNVQNTLSESEAFDGTVTFHLGNLTGLNAVHRRFCQRVLRSPGSLKIVCNVVLPRVGVTYRGRYEAITGFTNSNRDRVLQQRNFYSEILLNDVEAQIELTKLNDNEQLSVTNLLLLGEGEVTKVFQYNDATQNRLSNRFYVPYHEISGPFYQKCANLLQQVFYGSYRRVLEEVFSTIEYPERY</sequence>
<evidence type="ECO:0000313" key="2">
    <source>
        <dbReference type="EMBL" id="GFQ80072.1"/>
    </source>
</evidence>
<feature type="signal peptide" evidence="1">
    <location>
        <begin position="1"/>
        <end position="19"/>
    </location>
</feature>
<keyword evidence="3" id="KW-1185">Reference proteome</keyword>
<evidence type="ECO:0000313" key="3">
    <source>
        <dbReference type="Proteomes" id="UP000887116"/>
    </source>
</evidence>
<proteinExistence type="predicted"/>
<feature type="chain" id="PRO_5036475391" evidence="1">
    <location>
        <begin position="20"/>
        <end position="237"/>
    </location>
</feature>
<dbReference type="OrthoDB" id="6418357at2759"/>
<organism evidence="2 3">
    <name type="scientific">Trichonephila clavata</name>
    <name type="common">Joro spider</name>
    <name type="synonym">Nephila clavata</name>
    <dbReference type="NCBI Taxonomy" id="2740835"/>
    <lineage>
        <taxon>Eukaryota</taxon>
        <taxon>Metazoa</taxon>
        <taxon>Ecdysozoa</taxon>
        <taxon>Arthropoda</taxon>
        <taxon>Chelicerata</taxon>
        <taxon>Arachnida</taxon>
        <taxon>Araneae</taxon>
        <taxon>Araneomorphae</taxon>
        <taxon>Entelegynae</taxon>
        <taxon>Araneoidea</taxon>
        <taxon>Nephilidae</taxon>
        <taxon>Trichonephila</taxon>
    </lineage>
</organism>
<dbReference type="Proteomes" id="UP000887116">
    <property type="component" value="Unassembled WGS sequence"/>
</dbReference>
<accession>A0A8X6HRZ6</accession>